<protein>
    <submittedName>
        <fullName evidence="2">Uncharacterized protein</fullName>
    </submittedName>
</protein>
<proteinExistence type="predicted"/>
<reference evidence="2 3" key="1">
    <citation type="journal article" date="2020" name="ISME J.">
        <title>Uncovering the hidden diversity of litter-decomposition mechanisms in mushroom-forming fungi.</title>
        <authorList>
            <person name="Floudas D."/>
            <person name="Bentzer J."/>
            <person name="Ahren D."/>
            <person name="Johansson T."/>
            <person name="Persson P."/>
            <person name="Tunlid A."/>
        </authorList>
    </citation>
    <scope>NUCLEOTIDE SEQUENCE [LARGE SCALE GENOMIC DNA]</scope>
    <source>
        <strain evidence="2 3">CBS 101986</strain>
    </source>
</reference>
<dbReference type="AlphaFoldDB" id="A0A8H5BEF2"/>
<accession>A0A8H5BEF2</accession>
<dbReference type="EMBL" id="JAACJJ010000028">
    <property type="protein sequence ID" value="KAF5321669.1"/>
    <property type="molecule type" value="Genomic_DNA"/>
</dbReference>
<evidence type="ECO:0000313" key="3">
    <source>
        <dbReference type="Proteomes" id="UP000567179"/>
    </source>
</evidence>
<keyword evidence="3" id="KW-1185">Reference proteome</keyword>
<organism evidence="2 3">
    <name type="scientific">Psilocybe cf. subviscida</name>
    <dbReference type="NCBI Taxonomy" id="2480587"/>
    <lineage>
        <taxon>Eukaryota</taxon>
        <taxon>Fungi</taxon>
        <taxon>Dikarya</taxon>
        <taxon>Basidiomycota</taxon>
        <taxon>Agaricomycotina</taxon>
        <taxon>Agaricomycetes</taxon>
        <taxon>Agaricomycetidae</taxon>
        <taxon>Agaricales</taxon>
        <taxon>Agaricineae</taxon>
        <taxon>Strophariaceae</taxon>
        <taxon>Psilocybe</taxon>
    </lineage>
</organism>
<gene>
    <name evidence="2" type="ORF">D9619_000071</name>
</gene>
<feature type="region of interest" description="Disordered" evidence="1">
    <location>
        <begin position="187"/>
        <end position="246"/>
    </location>
</feature>
<feature type="region of interest" description="Disordered" evidence="1">
    <location>
        <begin position="134"/>
        <end position="166"/>
    </location>
</feature>
<dbReference type="Proteomes" id="UP000567179">
    <property type="component" value="Unassembled WGS sequence"/>
</dbReference>
<feature type="compositionally biased region" description="Basic and acidic residues" evidence="1">
    <location>
        <begin position="232"/>
        <end position="245"/>
    </location>
</feature>
<evidence type="ECO:0000313" key="2">
    <source>
        <dbReference type="EMBL" id="KAF5321669.1"/>
    </source>
</evidence>
<feature type="region of interest" description="Disordered" evidence="1">
    <location>
        <begin position="88"/>
        <end position="120"/>
    </location>
</feature>
<feature type="compositionally biased region" description="Polar residues" evidence="1">
    <location>
        <begin position="143"/>
        <end position="156"/>
    </location>
</feature>
<sequence>MVFATLQKLLCCCRHEPEPPNDGQEEFDETSHLIRHTIEPPVIRVDDEYERQRQHRERLANIVRNTSGRMVNLGARLPFNLHNQVLPASGSRSYSHSHSATRSVSPSHDHDDAVDQPYHPSQTYYDVYTNEESAANRPRHLNPYQSDQRSRSSSPNVDAAADAGKGPKIQVMATRLLGVRLVPHEEARARGRAAERSPQPTALPLPSATHVGGADVSGDGRIGGIGEEEGEATPRPESRKFDFKIPDVGPLTVDWD</sequence>
<dbReference type="OrthoDB" id="3227079at2759"/>
<evidence type="ECO:0000256" key="1">
    <source>
        <dbReference type="SAM" id="MobiDB-lite"/>
    </source>
</evidence>
<feature type="compositionally biased region" description="Low complexity" evidence="1">
    <location>
        <begin position="88"/>
        <end position="106"/>
    </location>
</feature>
<name>A0A8H5BEF2_9AGAR</name>
<comment type="caution">
    <text evidence="2">The sequence shown here is derived from an EMBL/GenBank/DDBJ whole genome shotgun (WGS) entry which is preliminary data.</text>
</comment>